<evidence type="ECO:0000256" key="7">
    <source>
        <dbReference type="SAM" id="MobiDB-lite"/>
    </source>
</evidence>
<protein>
    <recommendedName>
        <fullName evidence="8">NUDE domain-containing protein</fullName>
    </recommendedName>
</protein>
<evidence type="ECO:0000256" key="1">
    <source>
        <dbReference type="ARBA" id="ARBA00004245"/>
    </source>
</evidence>
<feature type="compositionally biased region" description="Polar residues" evidence="7">
    <location>
        <begin position="599"/>
        <end position="612"/>
    </location>
</feature>
<gene>
    <name evidence="9" type="ORF">HMPREF1541_05835</name>
</gene>
<dbReference type="EMBL" id="KB822721">
    <property type="protein sequence ID" value="ETN39609.1"/>
    <property type="molecule type" value="Genomic_DNA"/>
</dbReference>
<feature type="compositionally biased region" description="Polar residues" evidence="7">
    <location>
        <begin position="313"/>
        <end position="339"/>
    </location>
</feature>
<feature type="compositionally biased region" description="Polar residues" evidence="7">
    <location>
        <begin position="493"/>
        <end position="502"/>
    </location>
</feature>
<dbReference type="GeneID" id="19973174"/>
<keyword evidence="3" id="KW-0963">Cytoplasm</keyword>
<evidence type="ECO:0000313" key="10">
    <source>
        <dbReference type="Proteomes" id="UP000030752"/>
    </source>
</evidence>
<keyword evidence="10" id="KW-1185">Reference proteome</keyword>
<evidence type="ECO:0000256" key="3">
    <source>
        <dbReference type="ARBA" id="ARBA00022490"/>
    </source>
</evidence>
<dbReference type="GO" id="GO:0000776">
    <property type="term" value="C:kinetochore"/>
    <property type="evidence" value="ECO:0007669"/>
    <property type="project" value="TreeGrafter"/>
</dbReference>
<keyword evidence="6" id="KW-0206">Cytoskeleton</keyword>
<dbReference type="STRING" id="1220924.W2RV75"/>
<reference evidence="9 10" key="1">
    <citation type="submission" date="2013-03" db="EMBL/GenBank/DDBJ databases">
        <title>The Genome Sequence of Phialophora europaea CBS 101466.</title>
        <authorList>
            <consortium name="The Broad Institute Genomics Platform"/>
            <person name="Cuomo C."/>
            <person name="de Hoog S."/>
            <person name="Gorbushina A."/>
            <person name="Walker B."/>
            <person name="Young S.K."/>
            <person name="Zeng Q."/>
            <person name="Gargeya S."/>
            <person name="Fitzgerald M."/>
            <person name="Haas B."/>
            <person name="Abouelleil A."/>
            <person name="Allen A.W."/>
            <person name="Alvarado L."/>
            <person name="Arachchi H.M."/>
            <person name="Berlin A.M."/>
            <person name="Chapman S.B."/>
            <person name="Gainer-Dewar J."/>
            <person name="Goldberg J."/>
            <person name="Griggs A."/>
            <person name="Gujja S."/>
            <person name="Hansen M."/>
            <person name="Howarth C."/>
            <person name="Imamovic A."/>
            <person name="Ireland A."/>
            <person name="Larimer J."/>
            <person name="McCowan C."/>
            <person name="Murphy C."/>
            <person name="Pearson M."/>
            <person name="Poon T.W."/>
            <person name="Priest M."/>
            <person name="Roberts A."/>
            <person name="Saif S."/>
            <person name="Shea T."/>
            <person name="Sisk P."/>
            <person name="Sykes S."/>
            <person name="Wortman J."/>
            <person name="Nusbaum C."/>
            <person name="Birren B."/>
        </authorList>
    </citation>
    <scope>NUCLEOTIDE SEQUENCE [LARGE SCALE GENOMIC DNA]</scope>
    <source>
        <strain evidence="9 10">CBS 101466</strain>
    </source>
</reference>
<feature type="compositionally biased region" description="Polar residues" evidence="7">
    <location>
        <begin position="401"/>
        <end position="417"/>
    </location>
</feature>
<feature type="compositionally biased region" description="Basic and acidic residues" evidence="7">
    <location>
        <begin position="118"/>
        <end position="128"/>
    </location>
</feature>
<evidence type="ECO:0000313" key="9">
    <source>
        <dbReference type="EMBL" id="ETN39609.1"/>
    </source>
</evidence>
<dbReference type="GO" id="GO:0005871">
    <property type="term" value="C:kinesin complex"/>
    <property type="evidence" value="ECO:0007669"/>
    <property type="project" value="TreeGrafter"/>
</dbReference>
<dbReference type="Pfam" id="PF04880">
    <property type="entry name" value="NUDE_C"/>
    <property type="match status" value="1"/>
</dbReference>
<comment type="subcellular location">
    <subcellularLocation>
        <location evidence="1">Cytoplasm</location>
        <location evidence="1">Cytoskeleton</location>
    </subcellularLocation>
</comment>
<dbReference type="OrthoDB" id="5877028at2759"/>
<dbReference type="InterPro" id="IPR033494">
    <property type="entry name" value="NUDE"/>
</dbReference>
<accession>W2RV75</accession>
<feature type="domain" description="NUDE" evidence="8">
    <location>
        <begin position="133"/>
        <end position="308"/>
    </location>
</feature>
<dbReference type="GO" id="GO:0007059">
    <property type="term" value="P:chromosome segregation"/>
    <property type="evidence" value="ECO:0007669"/>
    <property type="project" value="TreeGrafter"/>
</dbReference>
<dbReference type="Proteomes" id="UP000030752">
    <property type="component" value="Unassembled WGS sequence"/>
</dbReference>
<dbReference type="GO" id="GO:0051642">
    <property type="term" value="P:centrosome localization"/>
    <property type="evidence" value="ECO:0007669"/>
    <property type="project" value="TreeGrafter"/>
</dbReference>
<dbReference type="GO" id="GO:0047496">
    <property type="term" value="P:vesicle transport along microtubule"/>
    <property type="evidence" value="ECO:0007669"/>
    <property type="project" value="TreeGrafter"/>
</dbReference>
<feature type="compositionally biased region" description="Polar residues" evidence="7">
    <location>
        <begin position="441"/>
        <end position="450"/>
    </location>
</feature>
<evidence type="ECO:0000256" key="5">
    <source>
        <dbReference type="ARBA" id="ARBA00023054"/>
    </source>
</evidence>
<proteinExistence type="inferred from homology"/>
<evidence type="ECO:0000256" key="4">
    <source>
        <dbReference type="ARBA" id="ARBA00022701"/>
    </source>
</evidence>
<sequence>MPSSDMATSSPGPGTSLEDNLRYYKAQYELLESELADFQASSKELEAELEKDIEASEKRERQLKDKASNLQYEVDEWKAKYKQAKSEASSAQSTLQKEITELRDTNRTLQLRLRDTEVANDDYERQQRNTESSLEDMESKYNQTLERSVMLEEEMRAGEQEREALRIEAQRLKDEFSDYKIEADIVREKLAKAEASLTTSNSQLSIEPVAVSASPRSELSPTTTDTSFDTPPAKTSSSGVSDTPTPPSPPVSERSAVTTKSKTSQPFTTPSIPRVRTSLNGSIPTPRQPTYPRPNASGASHTRGPSIPAISRTGPSGTGRQSFGSSIPQRSGLPQSSSIMHLRNLRSKMQNLEARVHTARSKLPGPVNTPPKASPRSGSALGNHAIPASVTVRSRKRAGGSTISGASQPDSDSTPSVPRTKPSRPSLGQSYSRDMPPPTPTGTSFATSQRGEMAAPPSRPDSRTSTSRHSFIASHSRPGSRASVSNLRGFGNGSQFAPNASTDRVRPKSALSSHGFDGAMDDSGVGDDSIIEDAGEDAFDTDGRGANSKDLTTPTPRRTSFMRPSGRVSDIGSAIPSPVKRTSLGGQGNSRLPAPLGRRQSQTSLPMRSESAQGHRRGESVSRPQSRVEIMQDVQEGKGGYDVNETF</sequence>
<feature type="compositionally biased region" description="Polar residues" evidence="7">
    <location>
        <begin position="255"/>
        <end position="285"/>
    </location>
</feature>
<feature type="region of interest" description="Disordered" evidence="7">
    <location>
        <begin position="118"/>
        <end position="139"/>
    </location>
</feature>
<organism evidence="9 10">
    <name type="scientific">Cyphellophora europaea (strain CBS 101466)</name>
    <name type="common">Phialophora europaea</name>
    <dbReference type="NCBI Taxonomy" id="1220924"/>
    <lineage>
        <taxon>Eukaryota</taxon>
        <taxon>Fungi</taxon>
        <taxon>Dikarya</taxon>
        <taxon>Ascomycota</taxon>
        <taxon>Pezizomycotina</taxon>
        <taxon>Eurotiomycetes</taxon>
        <taxon>Chaetothyriomycetidae</taxon>
        <taxon>Chaetothyriales</taxon>
        <taxon>Cyphellophoraceae</taxon>
        <taxon>Cyphellophora</taxon>
    </lineage>
</organism>
<keyword evidence="5" id="KW-0175">Coiled coil</keyword>
<dbReference type="GO" id="GO:0007020">
    <property type="term" value="P:microtubule nucleation"/>
    <property type="evidence" value="ECO:0007669"/>
    <property type="project" value="TreeGrafter"/>
</dbReference>
<name>W2RV75_CYPE1</name>
<dbReference type="HOGENOM" id="CLU_034391_0_0_1"/>
<dbReference type="RefSeq" id="XP_008718394.1">
    <property type="nucleotide sequence ID" value="XM_008720172.1"/>
</dbReference>
<dbReference type="GO" id="GO:0008017">
    <property type="term" value="F:microtubule binding"/>
    <property type="evidence" value="ECO:0007669"/>
    <property type="project" value="InterPro"/>
</dbReference>
<dbReference type="InParanoid" id="W2RV75"/>
<evidence type="ECO:0000256" key="2">
    <source>
        <dbReference type="ARBA" id="ARBA00007429"/>
    </source>
</evidence>
<dbReference type="Gene3D" id="6.10.250.1080">
    <property type="match status" value="1"/>
</dbReference>
<dbReference type="VEuPathDB" id="FungiDB:HMPREF1541_05835"/>
<dbReference type="PANTHER" id="PTHR10921">
    <property type="entry name" value="NUCLEAR DISTRIBUTION PROTEIN NUDE HOMOLOG 1"/>
    <property type="match status" value="1"/>
</dbReference>
<feature type="region of interest" description="Disordered" evidence="7">
    <location>
        <begin position="194"/>
        <end position="647"/>
    </location>
</feature>
<feature type="compositionally biased region" description="Polar residues" evidence="7">
    <location>
        <begin position="549"/>
        <end position="558"/>
    </location>
</feature>
<feature type="compositionally biased region" description="Polar residues" evidence="7">
    <location>
        <begin position="196"/>
        <end position="205"/>
    </location>
</feature>
<dbReference type="AlphaFoldDB" id="W2RV75"/>
<evidence type="ECO:0000256" key="6">
    <source>
        <dbReference type="ARBA" id="ARBA00023212"/>
    </source>
</evidence>
<evidence type="ECO:0000259" key="8">
    <source>
        <dbReference type="Pfam" id="PF04880"/>
    </source>
</evidence>
<comment type="similarity">
    <text evidence="2">Belongs to the nudE family.</text>
</comment>
<feature type="compositionally biased region" description="Low complexity" evidence="7">
    <location>
        <begin position="220"/>
        <end position="243"/>
    </location>
</feature>
<feature type="compositionally biased region" description="Acidic residues" evidence="7">
    <location>
        <begin position="529"/>
        <end position="540"/>
    </location>
</feature>
<dbReference type="GO" id="GO:0005874">
    <property type="term" value="C:microtubule"/>
    <property type="evidence" value="ECO:0007669"/>
    <property type="project" value="UniProtKB-KW"/>
</dbReference>
<dbReference type="eggNOG" id="KOG1853">
    <property type="taxonomic scope" value="Eukaryota"/>
</dbReference>
<keyword evidence="4" id="KW-0493">Microtubule</keyword>
<dbReference type="PANTHER" id="PTHR10921:SF1">
    <property type="entry name" value="NUCLEAR DISTRIBUTION PROTEIN NUDE HOMOLOG"/>
    <property type="match status" value="1"/>
</dbReference>
<dbReference type="GO" id="GO:0000132">
    <property type="term" value="P:establishment of mitotic spindle orientation"/>
    <property type="evidence" value="ECO:0007669"/>
    <property type="project" value="TreeGrafter"/>
</dbReference>
<dbReference type="InterPro" id="IPR006964">
    <property type="entry name" value="NUDE_dom"/>
</dbReference>